<dbReference type="OMA" id="CTFPCFA"/>
<dbReference type="Proteomes" id="UP000314983">
    <property type="component" value="Chromosome 19"/>
</dbReference>
<feature type="transmembrane region" description="Helical" evidence="1">
    <location>
        <begin position="253"/>
        <end position="276"/>
    </location>
</feature>
<proteinExistence type="predicted"/>
<feature type="transmembrane region" description="Helical" evidence="1">
    <location>
        <begin position="9"/>
        <end position="26"/>
    </location>
</feature>
<dbReference type="Ensembl" id="ENSEEET00000013550.2">
    <property type="protein sequence ID" value="ENSEEEP00000013383.2"/>
    <property type="gene ID" value="ENSEEEG00000006706.2"/>
</dbReference>
<reference evidence="2" key="3">
    <citation type="submission" date="2020-05" db="EMBL/GenBank/DDBJ databases">
        <title>Electrophorus electricus (electric eel) genome, fEleEle1, primary haplotype.</title>
        <authorList>
            <person name="Myers G."/>
            <person name="Meyer A."/>
            <person name="Fedrigo O."/>
            <person name="Formenti G."/>
            <person name="Rhie A."/>
            <person name="Tracey A."/>
            <person name="Sims Y."/>
            <person name="Jarvis E.D."/>
        </authorList>
    </citation>
    <scope>NUCLEOTIDE SEQUENCE [LARGE SCALE GENOMIC DNA]</scope>
</reference>
<reference evidence="2" key="5">
    <citation type="submission" date="2025-09" db="UniProtKB">
        <authorList>
            <consortium name="Ensembl"/>
        </authorList>
    </citation>
    <scope>IDENTIFICATION</scope>
</reference>
<protein>
    <submittedName>
        <fullName evidence="2">Uncharacterized protein</fullName>
    </submittedName>
</protein>
<dbReference type="InterPro" id="IPR020394">
    <property type="entry name" value="Uncharacterised_FAM23-like_TM"/>
</dbReference>
<keyword evidence="3" id="KW-1185">Reference proteome</keyword>
<name>A0A4W4EML9_ELEEL</name>
<feature type="transmembrane region" description="Helical" evidence="1">
    <location>
        <begin position="46"/>
        <end position="68"/>
    </location>
</feature>
<dbReference type="PANTHER" id="PTHR31453:SF2">
    <property type="entry name" value="TRANSMEMBRANE PROTEIN 236"/>
    <property type="match status" value="1"/>
</dbReference>
<evidence type="ECO:0000313" key="3">
    <source>
        <dbReference type="Proteomes" id="UP000314983"/>
    </source>
</evidence>
<dbReference type="GeneTree" id="ENSGT00390000015525"/>
<reference evidence="3" key="1">
    <citation type="journal article" date="2014" name="Science">
        <title>Nonhuman genetics. Genomic basis for the convergent evolution of electric organs.</title>
        <authorList>
            <person name="Gallant J.R."/>
            <person name="Traeger L.L."/>
            <person name="Volkening J.D."/>
            <person name="Moffett H."/>
            <person name="Chen P.H."/>
            <person name="Novina C.D."/>
            <person name="Phillips G.N.Jr."/>
            <person name="Anand R."/>
            <person name="Wells G.B."/>
            <person name="Pinch M."/>
            <person name="Guth R."/>
            <person name="Unguez G.A."/>
            <person name="Albert J.S."/>
            <person name="Zakon H.H."/>
            <person name="Samanta M.P."/>
            <person name="Sussman M.R."/>
        </authorList>
    </citation>
    <scope>NUCLEOTIDE SEQUENCE [LARGE SCALE GENOMIC DNA]</scope>
</reference>
<keyword evidence="1" id="KW-1133">Transmembrane helix</keyword>
<reference evidence="3" key="2">
    <citation type="journal article" date="2017" name="Sci. Adv.">
        <title>A tail of two voltages: Proteomic comparison of the three electric organs of the electric eel.</title>
        <authorList>
            <person name="Traeger L.L."/>
            <person name="Sabat G."/>
            <person name="Barrett-Wilt G.A."/>
            <person name="Wells G.B."/>
            <person name="Sussman M.R."/>
        </authorList>
    </citation>
    <scope>NUCLEOTIDE SEQUENCE [LARGE SCALE GENOMIC DNA]</scope>
</reference>
<dbReference type="STRING" id="8005.ENSEEEP00000013383"/>
<feature type="transmembrane region" description="Helical" evidence="1">
    <location>
        <begin position="296"/>
        <end position="329"/>
    </location>
</feature>
<evidence type="ECO:0000313" key="2">
    <source>
        <dbReference type="Ensembl" id="ENSEEEP00000013383.2"/>
    </source>
</evidence>
<keyword evidence="1" id="KW-0812">Transmembrane</keyword>
<reference evidence="2" key="4">
    <citation type="submission" date="2025-08" db="UniProtKB">
        <authorList>
            <consortium name="Ensembl"/>
        </authorList>
    </citation>
    <scope>IDENTIFICATION</scope>
</reference>
<accession>A0A4W4EML9</accession>
<evidence type="ECO:0000256" key="1">
    <source>
        <dbReference type="SAM" id="Phobius"/>
    </source>
</evidence>
<sequence>MPSGRTIKLLLYELLQFTCLSVPIFVVLERFASLMRSVRLNDTTAYWLVVSVSIAYVTTVTLFIWVPLKFFILKSRSFITDAVGICPPLTFCPENYMLFLFGQVQVHAGICHDNFSEVPVSLVLFALVCVDIVERIRPYRLSGPGIDLEDPGPVLTHLEQVSSVSAQLQTNGGENGPTLRTEFRIGSPSGRLGDVGRFSASHSSSTAYLYSRQSHSGSLHFLWVRDPRHELFIDTFMFWLDTVEMVRVAGLEAVFYSAWAFPTYILAYLSMLRVVLTPNSPVLAALGVLLQDMPFLVLRICLMGIFGYVTPVLYVMKNLLGCLSFVYFLRLTKLKMFKRRSMF</sequence>
<gene>
    <name evidence="2" type="primary">tmem236</name>
</gene>
<keyword evidence="1" id="KW-0472">Membrane</keyword>
<dbReference type="PANTHER" id="PTHR31453">
    <property type="entry name" value="TRANSMEMBRANE PROTEIN 236"/>
    <property type="match status" value="1"/>
</dbReference>
<organism evidence="2 3">
    <name type="scientific">Electrophorus electricus</name>
    <name type="common">Electric eel</name>
    <name type="synonym">Gymnotus electricus</name>
    <dbReference type="NCBI Taxonomy" id="8005"/>
    <lineage>
        <taxon>Eukaryota</taxon>
        <taxon>Metazoa</taxon>
        <taxon>Chordata</taxon>
        <taxon>Craniata</taxon>
        <taxon>Vertebrata</taxon>
        <taxon>Euteleostomi</taxon>
        <taxon>Actinopterygii</taxon>
        <taxon>Neopterygii</taxon>
        <taxon>Teleostei</taxon>
        <taxon>Ostariophysi</taxon>
        <taxon>Gymnotiformes</taxon>
        <taxon>Gymnotoidei</taxon>
        <taxon>Gymnotidae</taxon>
        <taxon>Electrophorus</taxon>
    </lineage>
</organism>
<dbReference type="AlphaFoldDB" id="A0A4W4EML9"/>